<dbReference type="PANTHER" id="PTHR13612">
    <property type="entry name" value="ENHANCER OF MRNA-DECAPPING PROTEIN 3"/>
    <property type="match status" value="1"/>
</dbReference>
<dbReference type="InterPro" id="IPR004443">
    <property type="entry name" value="YjeF_N_dom"/>
</dbReference>
<feature type="region of interest" description="Disordered" evidence="5">
    <location>
        <begin position="166"/>
        <end position="258"/>
    </location>
</feature>
<reference evidence="8" key="1">
    <citation type="submission" date="2021-06" db="EMBL/GenBank/DDBJ databases">
        <authorList>
            <person name="Kallberg Y."/>
            <person name="Tangrot J."/>
            <person name="Rosling A."/>
        </authorList>
    </citation>
    <scope>NUCLEOTIDE SEQUENCE</scope>
    <source>
        <strain evidence="8">87-6 pot B 2015</strain>
    </source>
</reference>
<protein>
    <recommendedName>
        <fullName evidence="3">Enhancer of mRNA-decapping protein 3</fullName>
    </recommendedName>
</protein>
<dbReference type="GO" id="GO:0031087">
    <property type="term" value="P:deadenylation-independent decapping of nuclear-transcribed mRNA"/>
    <property type="evidence" value="ECO:0007669"/>
    <property type="project" value="TreeGrafter"/>
</dbReference>
<evidence type="ECO:0000313" key="9">
    <source>
        <dbReference type="Proteomes" id="UP000789375"/>
    </source>
</evidence>
<sequence>MAEAFIGLSVHVEHTNGSSIEGTVSHIDSHTQLLTLKNVNINSNGRFQQLPIYGVAGTDIKDLTIIASTSTANIQQQRHVQSSVNTFENGKSPSISTTPAPNNVVNQVLAIQTSSTMSPFSDPAIISYSQVPTTFQQSNPLSSPYGISRATSPYVNLQQLVQNPTKISQTASTVDSDSKGDEEETNGYGENSKHTVNGNHIHGDSSGIESDAAVYSHKKHSRRKKNPNSNGQYQDFRAPISPARRSRRGRRQTHEWAGGDVNEFKSEEFDFQGNLDLFDKEKVFAEIRELDSTAPESLLVNINRNPNYRVSHRNGNQSSQNSQSKLASHENVLEVSTRKSKFYHTDEEDEMGNDGEVDSDSSWKKKKNANGAGDHKKVKIRTLTGVSCPTVQPSQMVEVERISALETGPNDDQMIENGGRGASMMCLQALGGSRRIQPNNHNAAPQVVILAGNNKTGAYGLATARHLANHGCFVIVCVNVMFQQKILRHTGGKIVKTVKDLPQQFTNPVDLIVDALLGYQFTLRDIVDVNDKHLICDLMDWANTNKAPVLSLDMPSGVNGSSGNPVNSAHYIHPKWTLCLGAPKSGCKSRTVTGELFLADIGIPRACWKRIGVKEWGMPWGSEYLIGLEYYVMKHTKET</sequence>
<feature type="compositionally biased region" description="Basic residues" evidence="5">
    <location>
        <begin position="216"/>
        <end position="226"/>
    </location>
</feature>
<keyword evidence="4" id="KW-0963">Cytoplasm</keyword>
<evidence type="ECO:0000256" key="3">
    <source>
        <dbReference type="ARBA" id="ARBA00015797"/>
    </source>
</evidence>
<evidence type="ECO:0000259" key="7">
    <source>
        <dbReference type="PROSITE" id="PS51512"/>
    </source>
</evidence>
<dbReference type="PROSITE" id="PS51512">
    <property type="entry name" value="DFDF"/>
    <property type="match status" value="1"/>
</dbReference>
<keyword evidence="9" id="KW-1185">Reference proteome</keyword>
<dbReference type="Pfam" id="PF09532">
    <property type="entry name" value="FDF"/>
    <property type="match status" value="1"/>
</dbReference>
<evidence type="ECO:0000256" key="4">
    <source>
        <dbReference type="ARBA" id="ARBA00022490"/>
    </source>
</evidence>
<dbReference type="InterPro" id="IPR036652">
    <property type="entry name" value="YjeF_N_dom_sf"/>
</dbReference>
<accession>A0A9N9DWF1</accession>
<feature type="compositionally biased region" description="Acidic residues" evidence="5">
    <location>
        <begin position="346"/>
        <end position="359"/>
    </location>
</feature>
<evidence type="ECO:0000256" key="1">
    <source>
        <dbReference type="ARBA" id="ARBA00004201"/>
    </source>
</evidence>
<dbReference type="PANTHER" id="PTHR13612:SF0">
    <property type="entry name" value="ENHANCER OF MRNA-DECAPPING PROTEIN 3"/>
    <property type="match status" value="1"/>
</dbReference>
<feature type="compositionally biased region" description="Low complexity" evidence="5">
    <location>
        <begin position="314"/>
        <end position="324"/>
    </location>
</feature>
<dbReference type="AlphaFoldDB" id="A0A9N9DWF1"/>
<dbReference type="Gene3D" id="3.40.50.10260">
    <property type="entry name" value="YjeF N-terminal domain"/>
    <property type="match status" value="1"/>
</dbReference>
<feature type="compositionally biased region" description="Polar residues" evidence="5">
    <location>
        <begin position="166"/>
        <end position="175"/>
    </location>
</feature>
<dbReference type="GO" id="GO:0000932">
    <property type="term" value="C:P-body"/>
    <property type="evidence" value="ECO:0007669"/>
    <property type="project" value="UniProtKB-SubCell"/>
</dbReference>
<dbReference type="Gene3D" id="2.30.30.100">
    <property type="match status" value="1"/>
</dbReference>
<feature type="domain" description="YjeF N-terminal" evidence="6">
    <location>
        <begin position="394"/>
        <end position="609"/>
    </location>
</feature>
<dbReference type="InterPro" id="IPR025609">
    <property type="entry name" value="Lsm14-like_N"/>
</dbReference>
<dbReference type="Pfam" id="PF03853">
    <property type="entry name" value="YjeF_N"/>
    <property type="match status" value="1"/>
</dbReference>
<gene>
    <name evidence="8" type="ORF">FMOSSE_LOCUS11509</name>
</gene>
<dbReference type="Proteomes" id="UP000789375">
    <property type="component" value="Unassembled WGS sequence"/>
</dbReference>
<evidence type="ECO:0000313" key="8">
    <source>
        <dbReference type="EMBL" id="CAG8651669.1"/>
    </source>
</evidence>
<evidence type="ECO:0000256" key="5">
    <source>
        <dbReference type="SAM" id="MobiDB-lite"/>
    </source>
</evidence>
<dbReference type="InterPro" id="IPR025762">
    <property type="entry name" value="DFDF"/>
</dbReference>
<evidence type="ECO:0000256" key="2">
    <source>
        <dbReference type="ARBA" id="ARBA00006610"/>
    </source>
</evidence>
<feature type="region of interest" description="Disordered" evidence="5">
    <location>
        <begin position="308"/>
        <end position="375"/>
    </location>
</feature>
<proteinExistence type="inferred from homology"/>
<evidence type="ECO:0000259" key="6">
    <source>
        <dbReference type="PROSITE" id="PS51385"/>
    </source>
</evidence>
<feature type="domain" description="DFDF" evidence="7">
    <location>
        <begin position="257"/>
        <end position="293"/>
    </location>
</feature>
<dbReference type="GO" id="GO:0003729">
    <property type="term" value="F:mRNA binding"/>
    <property type="evidence" value="ECO:0007669"/>
    <property type="project" value="TreeGrafter"/>
</dbReference>
<dbReference type="GO" id="GO:0033962">
    <property type="term" value="P:P-body assembly"/>
    <property type="evidence" value="ECO:0007669"/>
    <property type="project" value="TreeGrafter"/>
</dbReference>
<comment type="similarity">
    <text evidence="2">Belongs to the EDC3 family.</text>
</comment>
<dbReference type="SMART" id="SM01271">
    <property type="entry name" value="LSM14"/>
    <property type="match status" value="1"/>
</dbReference>
<dbReference type="PROSITE" id="PS51385">
    <property type="entry name" value="YJEF_N"/>
    <property type="match status" value="1"/>
</dbReference>
<dbReference type="InterPro" id="IPR019050">
    <property type="entry name" value="FDF_dom"/>
</dbReference>
<name>A0A9N9DWF1_FUNMO</name>
<comment type="subcellular location">
    <subcellularLocation>
        <location evidence="1">Cytoplasm</location>
        <location evidence="1">P-body</location>
    </subcellularLocation>
</comment>
<dbReference type="EMBL" id="CAJVPP010004541">
    <property type="protein sequence ID" value="CAG8651669.1"/>
    <property type="molecule type" value="Genomic_DNA"/>
</dbReference>
<organism evidence="8 9">
    <name type="scientific">Funneliformis mosseae</name>
    <name type="common">Endomycorrhizal fungus</name>
    <name type="synonym">Glomus mosseae</name>
    <dbReference type="NCBI Taxonomy" id="27381"/>
    <lineage>
        <taxon>Eukaryota</taxon>
        <taxon>Fungi</taxon>
        <taxon>Fungi incertae sedis</taxon>
        <taxon>Mucoromycota</taxon>
        <taxon>Glomeromycotina</taxon>
        <taxon>Glomeromycetes</taxon>
        <taxon>Glomerales</taxon>
        <taxon>Glomeraceae</taxon>
        <taxon>Funneliformis</taxon>
    </lineage>
</organism>
<comment type="caution">
    <text evidence="8">The sequence shown here is derived from an EMBL/GenBank/DDBJ whole genome shotgun (WGS) entry which is preliminary data.</text>
</comment>
<dbReference type="SUPFAM" id="SSF64153">
    <property type="entry name" value="YjeF N-terminal domain-like"/>
    <property type="match status" value="1"/>
</dbReference>